<protein>
    <submittedName>
        <fullName evidence="1">Uncharacterized protein</fullName>
    </submittedName>
</protein>
<keyword evidence="2" id="KW-1185">Reference proteome</keyword>
<evidence type="ECO:0000313" key="1">
    <source>
        <dbReference type="EMBL" id="EOR72367.1"/>
    </source>
</evidence>
<dbReference type="AlphaFoldDB" id="A0A9P2TC01"/>
<name>A0A9P2TC01_THEFU</name>
<accession>A0A9P2TC01</accession>
<reference evidence="1 2" key="1">
    <citation type="journal article" date="2013" name="Genome Announc.">
        <title>Draft Genome Sequence of the Lignocellulose Decomposer Thermobifida fusca Strain TM51.</title>
        <authorList>
            <person name="Toth A."/>
            <person name="Barna T."/>
            <person name="Nagy I."/>
            <person name="Horvath B."/>
            <person name="Nagy I."/>
            <person name="Tancsics A."/>
            <person name="Kriszt B."/>
            <person name="Baka E."/>
            <person name="Fekete C."/>
            <person name="Kukolya J."/>
        </authorList>
    </citation>
    <scope>NUCLEOTIDE SEQUENCE [LARGE SCALE GENOMIC DNA]</scope>
    <source>
        <strain evidence="1 2">TM51</strain>
    </source>
</reference>
<proteinExistence type="predicted"/>
<organism evidence="1 2">
    <name type="scientific">Thermobifida fusca TM51</name>
    <dbReference type="NCBI Taxonomy" id="1169414"/>
    <lineage>
        <taxon>Bacteria</taxon>
        <taxon>Bacillati</taxon>
        <taxon>Actinomycetota</taxon>
        <taxon>Actinomycetes</taxon>
        <taxon>Streptosporangiales</taxon>
        <taxon>Nocardiopsidaceae</taxon>
        <taxon>Thermobifida</taxon>
    </lineage>
</organism>
<dbReference type="EMBL" id="AOSG01000014">
    <property type="protein sequence ID" value="EOR72367.1"/>
    <property type="molecule type" value="Genomic_DNA"/>
</dbReference>
<evidence type="ECO:0000313" key="2">
    <source>
        <dbReference type="Proteomes" id="UP000014184"/>
    </source>
</evidence>
<dbReference type="RefSeq" id="WP_016188205.1">
    <property type="nucleotide sequence ID" value="NZ_AOSG01000014.1"/>
</dbReference>
<comment type="caution">
    <text evidence="1">The sequence shown here is derived from an EMBL/GenBank/DDBJ whole genome shotgun (WGS) entry which is preliminary data.</text>
</comment>
<dbReference type="Proteomes" id="UP000014184">
    <property type="component" value="Unassembled WGS sequence"/>
</dbReference>
<gene>
    <name evidence="1" type="ORF">TM51_02803</name>
</gene>
<sequence length="444" mass="48825">MQETVAAALAHLTRTDPVAAHVAQSALDTLLSGRRLETLTQHAVQEFCWHVLPVRFSSEPSEWQFVTDSLSSLFRLLDLDRYADICVSERTREVLRAYATSHDQGLAAYERSMRSSGVIPPDLPELTWGTALGNAEIEAYRETSAVLELAIAAGEVRPGTRGWRAAQEERARSFLTQPDHHGLSYLDKIRQERVAEWLASRSHPHREHLLPLRGQLTAGVDMPRNAADALAPVQRLLDYAADGIALTQIGYISPAVVRALCDEFGWWTSPSPPRSETDVMQLIVLHKLLRAMRAVRRSGRRLVLTRHGRQLHSDLNELWRAVAESVLATDGFEQAAIETLLGVLLLRSPQSAPAPYGDADIDVADEACRLLIQSGWEDDVIGGRPRTDQVRSVLISVVWLLEILGCITGPDLLGDGPTPQLTKVGRAFALTALHLSATAPAASL</sequence>